<dbReference type="InterPro" id="IPR001480">
    <property type="entry name" value="Bulb-type_lectin_dom"/>
</dbReference>
<dbReference type="KEGG" id="smo:SELMODRAFT_19046"/>
<dbReference type="PROSITE" id="PS50927">
    <property type="entry name" value="BULB_LECTIN"/>
    <property type="match status" value="1"/>
</dbReference>
<protein>
    <recommendedName>
        <fullName evidence="1">Bulb-type lectin domain-containing protein</fullName>
    </recommendedName>
</protein>
<keyword evidence="3" id="KW-1185">Reference proteome</keyword>
<feature type="non-terminal residue" evidence="2">
    <location>
        <position position="80"/>
    </location>
</feature>
<dbReference type="EMBL" id="GL377639">
    <property type="protein sequence ID" value="EFJ12475.1"/>
    <property type="molecule type" value="Genomic_DNA"/>
</dbReference>
<proteinExistence type="predicted"/>
<sequence length="80" mass="9260">MQKDCNLVYYTSANFPVWDTKTNGLDFDCKLRMQLDGNLVLYGAFNQKARWSSKTYCIPLPNCLGDSIFIIQEDHTLVLY</sequence>
<organism evidence="3">
    <name type="scientific">Selaginella moellendorffii</name>
    <name type="common">Spikemoss</name>
    <dbReference type="NCBI Taxonomy" id="88036"/>
    <lineage>
        <taxon>Eukaryota</taxon>
        <taxon>Viridiplantae</taxon>
        <taxon>Streptophyta</taxon>
        <taxon>Embryophyta</taxon>
        <taxon>Tracheophyta</taxon>
        <taxon>Lycopodiopsida</taxon>
        <taxon>Selaginellales</taxon>
        <taxon>Selaginellaceae</taxon>
        <taxon>Selaginella</taxon>
    </lineage>
</organism>
<evidence type="ECO:0000259" key="1">
    <source>
        <dbReference type="PROSITE" id="PS50927"/>
    </source>
</evidence>
<dbReference type="Gramene" id="EFJ12475">
    <property type="protein sequence ID" value="EFJ12475"/>
    <property type="gene ID" value="SELMODRAFT_19046"/>
</dbReference>
<dbReference type="Gene3D" id="2.90.10.10">
    <property type="entry name" value="Bulb-type lectin domain"/>
    <property type="match status" value="1"/>
</dbReference>
<evidence type="ECO:0000313" key="3">
    <source>
        <dbReference type="Proteomes" id="UP000001514"/>
    </source>
</evidence>
<name>D8STE1_SELML</name>
<reference evidence="2 3" key="1">
    <citation type="journal article" date="2011" name="Science">
        <title>The Selaginella genome identifies genetic changes associated with the evolution of vascular plants.</title>
        <authorList>
            <person name="Banks J.A."/>
            <person name="Nishiyama T."/>
            <person name="Hasebe M."/>
            <person name="Bowman J.L."/>
            <person name="Gribskov M."/>
            <person name="dePamphilis C."/>
            <person name="Albert V.A."/>
            <person name="Aono N."/>
            <person name="Aoyama T."/>
            <person name="Ambrose B.A."/>
            <person name="Ashton N.W."/>
            <person name="Axtell M.J."/>
            <person name="Barker E."/>
            <person name="Barker M.S."/>
            <person name="Bennetzen J.L."/>
            <person name="Bonawitz N.D."/>
            <person name="Chapple C."/>
            <person name="Cheng C."/>
            <person name="Correa L.G."/>
            <person name="Dacre M."/>
            <person name="DeBarry J."/>
            <person name="Dreyer I."/>
            <person name="Elias M."/>
            <person name="Engstrom E.M."/>
            <person name="Estelle M."/>
            <person name="Feng L."/>
            <person name="Finet C."/>
            <person name="Floyd S.K."/>
            <person name="Frommer W.B."/>
            <person name="Fujita T."/>
            <person name="Gramzow L."/>
            <person name="Gutensohn M."/>
            <person name="Harholt J."/>
            <person name="Hattori M."/>
            <person name="Heyl A."/>
            <person name="Hirai T."/>
            <person name="Hiwatashi Y."/>
            <person name="Ishikawa M."/>
            <person name="Iwata M."/>
            <person name="Karol K.G."/>
            <person name="Koehler B."/>
            <person name="Kolukisaoglu U."/>
            <person name="Kubo M."/>
            <person name="Kurata T."/>
            <person name="Lalonde S."/>
            <person name="Li K."/>
            <person name="Li Y."/>
            <person name="Litt A."/>
            <person name="Lyons E."/>
            <person name="Manning G."/>
            <person name="Maruyama T."/>
            <person name="Michael T.P."/>
            <person name="Mikami K."/>
            <person name="Miyazaki S."/>
            <person name="Morinaga S."/>
            <person name="Murata T."/>
            <person name="Mueller-Roeber B."/>
            <person name="Nelson D.R."/>
            <person name="Obara M."/>
            <person name="Oguri Y."/>
            <person name="Olmstead R.G."/>
            <person name="Onodera N."/>
            <person name="Petersen B.L."/>
            <person name="Pils B."/>
            <person name="Prigge M."/>
            <person name="Rensing S.A."/>
            <person name="Riano-Pachon D.M."/>
            <person name="Roberts A.W."/>
            <person name="Sato Y."/>
            <person name="Scheller H.V."/>
            <person name="Schulz B."/>
            <person name="Schulz C."/>
            <person name="Shakirov E.V."/>
            <person name="Shibagaki N."/>
            <person name="Shinohara N."/>
            <person name="Shippen D.E."/>
            <person name="Soerensen I."/>
            <person name="Sotooka R."/>
            <person name="Sugimoto N."/>
            <person name="Sugita M."/>
            <person name="Sumikawa N."/>
            <person name="Tanurdzic M."/>
            <person name="Theissen G."/>
            <person name="Ulvskov P."/>
            <person name="Wakazuki S."/>
            <person name="Weng J.K."/>
            <person name="Willats W.W."/>
            <person name="Wipf D."/>
            <person name="Wolf P.G."/>
            <person name="Yang L."/>
            <person name="Zimmer A.D."/>
            <person name="Zhu Q."/>
            <person name="Mitros T."/>
            <person name="Hellsten U."/>
            <person name="Loque D."/>
            <person name="Otillar R."/>
            <person name="Salamov A."/>
            <person name="Schmutz J."/>
            <person name="Shapiro H."/>
            <person name="Lindquist E."/>
            <person name="Lucas S."/>
            <person name="Rokhsar D."/>
            <person name="Grigoriev I.V."/>
        </authorList>
    </citation>
    <scope>NUCLEOTIDE SEQUENCE [LARGE SCALE GENOMIC DNA]</scope>
</reference>
<feature type="domain" description="Bulb-type lectin" evidence="1">
    <location>
        <begin position="1"/>
        <end position="80"/>
    </location>
</feature>
<evidence type="ECO:0000313" key="2">
    <source>
        <dbReference type="EMBL" id="EFJ12475.1"/>
    </source>
</evidence>
<gene>
    <name evidence="2" type="ORF">SELMODRAFT_19046</name>
</gene>
<dbReference type="InterPro" id="IPR036426">
    <property type="entry name" value="Bulb-type_lectin_dom_sf"/>
</dbReference>
<dbReference type="SUPFAM" id="SSF51110">
    <property type="entry name" value="alpha-D-mannose-specific plant lectins"/>
    <property type="match status" value="1"/>
</dbReference>
<accession>D8STE1</accession>
<dbReference type="AlphaFoldDB" id="D8STE1"/>
<dbReference type="InParanoid" id="D8STE1"/>
<dbReference type="Proteomes" id="UP000001514">
    <property type="component" value="Unassembled WGS sequence"/>
</dbReference>
<dbReference type="HOGENOM" id="CLU_164480_0_0_1"/>